<dbReference type="InterPro" id="IPR030678">
    <property type="entry name" value="Peptide/Ni-bd"/>
</dbReference>
<dbReference type="GO" id="GO:0042597">
    <property type="term" value="C:periplasmic space"/>
    <property type="evidence" value="ECO:0007669"/>
    <property type="project" value="UniProtKB-ARBA"/>
</dbReference>
<keyword evidence="3" id="KW-0813">Transport</keyword>
<reference evidence="7" key="2">
    <citation type="journal article" date="2012" name="PLoS ONE">
        <title>A Deeply Branching Thermophilic Bacterium with an Ancient Acetyl-CoA Pathway Dominates a Subsurface Ecosystem.</title>
        <authorList>
            <person name="Takami H."/>
            <person name="Noguchi H."/>
            <person name="Takaki Y."/>
            <person name="Uchiyama I."/>
            <person name="Toyoda A."/>
            <person name="Nishi S."/>
            <person name="Chee G.-J."/>
            <person name="Arai W."/>
            <person name="Nunoura T."/>
            <person name="Itoh T."/>
            <person name="Hattori M."/>
            <person name="Takai K."/>
        </authorList>
    </citation>
    <scope>NUCLEOTIDE SEQUENCE</scope>
</reference>
<dbReference type="Gene3D" id="3.10.105.10">
    <property type="entry name" value="Dipeptide-binding Protein, Domain 3"/>
    <property type="match status" value="1"/>
</dbReference>
<dbReference type="GO" id="GO:0030313">
    <property type="term" value="C:cell envelope"/>
    <property type="evidence" value="ECO:0007669"/>
    <property type="project" value="UniProtKB-SubCell"/>
</dbReference>
<name>H5SRT1_ACEAU</name>
<proteinExistence type="inferred from homology"/>
<comment type="similarity">
    <text evidence="2">Belongs to the bacterial solute-binding protein 5 family.</text>
</comment>
<dbReference type="Gene3D" id="3.90.76.10">
    <property type="entry name" value="Dipeptide-binding Protein, Domain 1"/>
    <property type="match status" value="1"/>
</dbReference>
<dbReference type="GO" id="GO:0015833">
    <property type="term" value="P:peptide transport"/>
    <property type="evidence" value="ECO:0007669"/>
    <property type="project" value="TreeGrafter"/>
</dbReference>
<sequence>MRKLLFTVVCLMLVAVTATLAGPEKNNLIIGTNQEPDQLNPWEGAADTKENVMALFYIGLTYFDNQGNLQPGLATEVPTEKNGRVRIVRDAQGKFVRQEVDWTIRTNAKWSDGIDITTDDVLFTLEVQRNELIPVTFRTFSNIIQEIRVRDNKNFTIVYKEPNLFFASPTGRVGLARFYDIAPKHIWEPIFRDAIREAQANPGRAAEIIQQKFLGADPATGKDPAKVVGSGPFKFAEWQRNQFIRFTRRPDFFLPPPGDPKNYVQEVTVRFFTATETLLSAILAGEIDASDDIGLAGQDPAVLRGQLGDRGVVEVSPSGFIEQLNFNNFVRGRKYAGKDVDLPVCQTADDLLLGDKRTRQAIIQALDRDAIRVVFPGAILSNSFVVRGDLGFNEKLNPWPRNVENAKKLLAELGWKPGPGGVLTRKTADGRDVFFRLPHVTTPATFRVRTQEILQRQLRDVGIVLEVSNQPASVLFSTEFVSGSNCNWQGIIEFASAGGIGEVPADELSGELWADDPDTPAPFDNIPRAANGFAGSNITGWANADYDKLHFQALSQIDAGARAETIKKLQEIFSDELPFIPLYERVEILTAKKGLVNYTKGTPLTRTPMWNAWEWGWEQNGAKKVR</sequence>
<evidence type="ECO:0000256" key="1">
    <source>
        <dbReference type="ARBA" id="ARBA00004196"/>
    </source>
</evidence>
<dbReference type="Gene3D" id="3.40.190.10">
    <property type="entry name" value="Periplasmic binding protein-like II"/>
    <property type="match status" value="1"/>
</dbReference>
<feature type="signal peptide" evidence="5">
    <location>
        <begin position="1"/>
        <end position="21"/>
    </location>
</feature>
<dbReference type="CDD" id="cd08513">
    <property type="entry name" value="PBP2_thermophilic_Hb8_like"/>
    <property type="match status" value="1"/>
</dbReference>
<comment type="subcellular location">
    <subcellularLocation>
        <location evidence="1">Cell envelope</location>
    </subcellularLocation>
</comment>
<evidence type="ECO:0000313" key="7">
    <source>
        <dbReference type="EMBL" id="BAL58867.1"/>
    </source>
</evidence>
<dbReference type="InterPro" id="IPR000914">
    <property type="entry name" value="SBP_5_dom"/>
</dbReference>
<evidence type="ECO:0000256" key="4">
    <source>
        <dbReference type="ARBA" id="ARBA00022729"/>
    </source>
</evidence>
<evidence type="ECO:0000256" key="5">
    <source>
        <dbReference type="SAM" id="SignalP"/>
    </source>
</evidence>
<feature type="domain" description="Solute-binding protein family 5" evidence="6">
    <location>
        <begin position="100"/>
        <end position="473"/>
    </location>
</feature>
<feature type="chain" id="PRO_5003597544" evidence="5">
    <location>
        <begin position="22"/>
        <end position="626"/>
    </location>
</feature>
<dbReference type="PIRSF" id="PIRSF002741">
    <property type="entry name" value="MppA"/>
    <property type="match status" value="1"/>
</dbReference>
<dbReference type="InterPro" id="IPR039424">
    <property type="entry name" value="SBP_5"/>
</dbReference>
<accession>H5SRT1</accession>
<reference evidence="7" key="1">
    <citation type="journal article" date="2005" name="Environ. Microbiol.">
        <title>Genetic and functional properties of uncultivated thermophilic crenarchaeotes from a subsurface gold mine as revealed by analysis of genome fragments.</title>
        <authorList>
            <person name="Nunoura T."/>
            <person name="Hirayama H."/>
            <person name="Takami H."/>
            <person name="Oida H."/>
            <person name="Nishi S."/>
            <person name="Shimamura S."/>
            <person name="Suzuki Y."/>
            <person name="Inagaki F."/>
            <person name="Takai K."/>
            <person name="Nealson K.H."/>
            <person name="Horikoshi K."/>
        </authorList>
    </citation>
    <scope>NUCLEOTIDE SEQUENCE</scope>
</reference>
<dbReference type="SUPFAM" id="SSF53850">
    <property type="entry name" value="Periplasmic binding protein-like II"/>
    <property type="match status" value="1"/>
</dbReference>
<keyword evidence="4 5" id="KW-0732">Signal</keyword>
<dbReference type="GO" id="GO:0043190">
    <property type="term" value="C:ATP-binding cassette (ABC) transporter complex"/>
    <property type="evidence" value="ECO:0007669"/>
    <property type="project" value="InterPro"/>
</dbReference>
<evidence type="ECO:0000256" key="3">
    <source>
        <dbReference type="ARBA" id="ARBA00022448"/>
    </source>
</evidence>
<dbReference type="Pfam" id="PF00496">
    <property type="entry name" value="SBP_bac_5"/>
    <property type="match status" value="1"/>
</dbReference>
<gene>
    <name evidence="7" type="ORF">HGMM_OP3C022</name>
</gene>
<dbReference type="EMBL" id="AP011802">
    <property type="protein sequence ID" value="BAL58867.1"/>
    <property type="molecule type" value="Genomic_DNA"/>
</dbReference>
<organism evidence="7">
    <name type="scientific">Acetithermum autotrophicum</name>
    <dbReference type="NCBI Taxonomy" id="1446466"/>
    <lineage>
        <taxon>Bacteria</taxon>
        <taxon>Candidatus Bipolaricaulota</taxon>
        <taxon>Candidatus Acetithermum</taxon>
    </lineage>
</organism>
<dbReference type="PANTHER" id="PTHR30290:SF10">
    <property type="entry name" value="PERIPLASMIC OLIGOPEPTIDE-BINDING PROTEIN-RELATED"/>
    <property type="match status" value="1"/>
</dbReference>
<protein>
    <submittedName>
        <fullName evidence="7">Peptide/nickel transport system substrate-binding protein</fullName>
    </submittedName>
</protein>
<evidence type="ECO:0000256" key="2">
    <source>
        <dbReference type="ARBA" id="ARBA00005695"/>
    </source>
</evidence>
<dbReference type="GO" id="GO:1904680">
    <property type="term" value="F:peptide transmembrane transporter activity"/>
    <property type="evidence" value="ECO:0007669"/>
    <property type="project" value="TreeGrafter"/>
</dbReference>
<evidence type="ECO:0000259" key="6">
    <source>
        <dbReference type="Pfam" id="PF00496"/>
    </source>
</evidence>
<dbReference type="AlphaFoldDB" id="H5SRT1"/>
<dbReference type="PANTHER" id="PTHR30290">
    <property type="entry name" value="PERIPLASMIC BINDING COMPONENT OF ABC TRANSPORTER"/>
    <property type="match status" value="1"/>
</dbReference>